<name>A0A0L0P040_CANAR</name>
<accession>A0A0L0P040</accession>
<reference evidence="2" key="1">
    <citation type="journal article" date="2015" name="BMC Genomics">
        <title>Draft genome of a commonly misdiagnosed multidrug resistant pathogen Candida auris.</title>
        <authorList>
            <person name="Chatterjee S."/>
            <person name="Alampalli S.V."/>
            <person name="Nageshan R.K."/>
            <person name="Chettiar S.T."/>
            <person name="Joshi S."/>
            <person name="Tatu U.S."/>
        </authorList>
    </citation>
    <scope>NUCLEOTIDE SEQUENCE [LARGE SCALE GENOMIC DNA]</scope>
    <source>
        <strain evidence="2">6684</strain>
    </source>
</reference>
<protein>
    <submittedName>
        <fullName evidence="1">Uncharacterized protein</fullName>
    </submittedName>
</protein>
<proteinExistence type="predicted"/>
<dbReference type="VEuPathDB" id="FungiDB:QG37_03213"/>
<evidence type="ECO:0000313" key="1">
    <source>
        <dbReference type="EMBL" id="KND99792.1"/>
    </source>
</evidence>
<dbReference type="EMBL" id="LGST01000021">
    <property type="protein sequence ID" value="KND99792.1"/>
    <property type="molecule type" value="Genomic_DNA"/>
</dbReference>
<sequence length="66" mass="7594">MPLHAGANRQAEKRRLGSYIGWADCEKEWERASASFRLASRKKVGLRRADTVTRCFLLHLVVEGFF</sequence>
<evidence type="ECO:0000313" key="2">
    <source>
        <dbReference type="Proteomes" id="UP000037122"/>
    </source>
</evidence>
<dbReference type="AlphaFoldDB" id="A0A0L0P040"/>
<comment type="caution">
    <text evidence="1">The sequence shown here is derived from an EMBL/GenBank/DDBJ whole genome shotgun (WGS) entry which is preliminary data.</text>
</comment>
<gene>
    <name evidence="1" type="ORF">QG37_03213</name>
</gene>
<dbReference type="Proteomes" id="UP000037122">
    <property type="component" value="Unassembled WGS sequence"/>
</dbReference>
<organism evidence="1 2">
    <name type="scientific">Candidozyma auris</name>
    <name type="common">Yeast</name>
    <name type="synonym">Candida auris</name>
    <dbReference type="NCBI Taxonomy" id="498019"/>
    <lineage>
        <taxon>Eukaryota</taxon>
        <taxon>Fungi</taxon>
        <taxon>Dikarya</taxon>
        <taxon>Ascomycota</taxon>
        <taxon>Saccharomycotina</taxon>
        <taxon>Pichiomycetes</taxon>
        <taxon>Metschnikowiaceae</taxon>
        <taxon>Candidozyma</taxon>
    </lineage>
</organism>